<name>A0ABD1IAW9_SALDI</name>
<dbReference type="InterPro" id="IPR027443">
    <property type="entry name" value="IPNS-like_sf"/>
</dbReference>
<gene>
    <name evidence="4" type="ORF">AAHA92_06941</name>
</gene>
<dbReference type="EMBL" id="JBEAFC010000003">
    <property type="protein sequence ID" value="KAL1564623.1"/>
    <property type="molecule type" value="Genomic_DNA"/>
</dbReference>
<dbReference type="InterPro" id="IPR050295">
    <property type="entry name" value="Plant_2OG-oxidoreductases"/>
</dbReference>
<evidence type="ECO:0000313" key="4">
    <source>
        <dbReference type="EMBL" id="KAL1564623.1"/>
    </source>
</evidence>
<proteinExistence type="predicted"/>
<evidence type="ECO:0000313" key="5">
    <source>
        <dbReference type="Proteomes" id="UP001567538"/>
    </source>
</evidence>
<dbReference type="Proteomes" id="UP001567538">
    <property type="component" value="Unassembled WGS sequence"/>
</dbReference>
<evidence type="ECO:0000259" key="3">
    <source>
        <dbReference type="PROSITE" id="PS51471"/>
    </source>
</evidence>
<keyword evidence="1" id="KW-0479">Metal-binding</keyword>
<protein>
    <submittedName>
        <fullName evidence="4">2-oxoglutarate-dependent dioxygenase 19-like</fullName>
    </submittedName>
</protein>
<keyword evidence="5" id="KW-1185">Reference proteome</keyword>
<dbReference type="PROSITE" id="PS51471">
    <property type="entry name" value="FE2OG_OXY"/>
    <property type="match status" value="1"/>
</dbReference>
<dbReference type="InterPro" id="IPR005123">
    <property type="entry name" value="Oxoglu/Fe-dep_dioxygenase_dom"/>
</dbReference>
<dbReference type="Pfam" id="PF03171">
    <property type="entry name" value="2OG-FeII_Oxy"/>
    <property type="match status" value="1"/>
</dbReference>
<comment type="caution">
    <text evidence="4">The sequence shown here is derived from an EMBL/GenBank/DDBJ whole genome shotgun (WGS) entry which is preliminary data.</text>
</comment>
<reference evidence="4 5" key="1">
    <citation type="submission" date="2024-06" db="EMBL/GenBank/DDBJ databases">
        <title>A chromosome level genome sequence of Diviner's sage (Salvia divinorum).</title>
        <authorList>
            <person name="Ford S.A."/>
            <person name="Ro D.-K."/>
            <person name="Ness R.W."/>
            <person name="Phillips M.A."/>
        </authorList>
    </citation>
    <scope>NUCLEOTIDE SEQUENCE [LARGE SCALE GENOMIC DNA]</scope>
    <source>
        <strain evidence="4">SAF-2024a</strain>
        <tissue evidence="4">Leaf</tissue>
    </source>
</reference>
<dbReference type="AlphaFoldDB" id="A0ABD1IAW9"/>
<evidence type="ECO:0000256" key="1">
    <source>
        <dbReference type="ARBA" id="ARBA00022723"/>
    </source>
</evidence>
<evidence type="ECO:0000256" key="2">
    <source>
        <dbReference type="ARBA" id="ARBA00023004"/>
    </source>
</evidence>
<dbReference type="GO" id="GO:0046872">
    <property type="term" value="F:metal ion binding"/>
    <property type="evidence" value="ECO:0007669"/>
    <property type="project" value="UniProtKB-KW"/>
</dbReference>
<accession>A0ABD1IAW9</accession>
<organism evidence="4 5">
    <name type="scientific">Salvia divinorum</name>
    <name type="common">Maria pastora</name>
    <name type="synonym">Diviner's sage</name>
    <dbReference type="NCBI Taxonomy" id="28513"/>
    <lineage>
        <taxon>Eukaryota</taxon>
        <taxon>Viridiplantae</taxon>
        <taxon>Streptophyta</taxon>
        <taxon>Embryophyta</taxon>
        <taxon>Tracheophyta</taxon>
        <taxon>Spermatophyta</taxon>
        <taxon>Magnoliopsida</taxon>
        <taxon>eudicotyledons</taxon>
        <taxon>Gunneridae</taxon>
        <taxon>Pentapetalae</taxon>
        <taxon>asterids</taxon>
        <taxon>lamiids</taxon>
        <taxon>Lamiales</taxon>
        <taxon>Lamiaceae</taxon>
        <taxon>Nepetoideae</taxon>
        <taxon>Mentheae</taxon>
        <taxon>Salviinae</taxon>
        <taxon>Salvia</taxon>
        <taxon>Salvia subgen. Calosphace</taxon>
    </lineage>
</organism>
<sequence>MTRVLASKLIEAVCEALELNQRYVNEMLKLDSSFQMFAANYYPRCSQPDQAIGIPPHTDPGFFTFLIHNGVSGLQIELDGKWFNSDSPKNSILVNAADQLEIFTNGRCKSVKHRAVVNEERERISIVVANGPSGDAVIGPATALVEKDGRAKYCAMKYEEYVESQLTKSRIGGKSILEQQMIFPAN</sequence>
<dbReference type="SUPFAM" id="SSF51197">
    <property type="entry name" value="Clavaminate synthase-like"/>
    <property type="match status" value="1"/>
</dbReference>
<feature type="domain" description="Fe2OG dioxygenase" evidence="3">
    <location>
        <begin position="32"/>
        <end position="132"/>
    </location>
</feature>
<dbReference type="Gene3D" id="2.60.120.330">
    <property type="entry name" value="B-lactam Antibiotic, Isopenicillin N Synthase, Chain"/>
    <property type="match status" value="1"/>
</dbReference>
<dbReference type="InterPro" id="IPR044861">
    <property type="entry name" value="IPNS-like_FE2OG_OXY"/>
</dbReference>
<dbReference type="PANTHER" id="PTHR47991">
    <property type="entry name" value="OXOGLUTARATE/IRON-DEPENDENT DIOXYGENASE"/>
    <property type="match status" value="1"/>
</dbReference>
<keyword evidence="2" id="KW-0408">Iron</keyword>